<dbReference type="Gene3D" id="1.10.510.10">
    <property type="entry name" value="Transferase(Phosphotransferase) domain 1"/>
    <property type="match status" value="1"/>
</dbReference>
<dbReference type="InterPro" id="IPR001683">
    <property type="entry name" value="PX_dom"/>
</dbReference>
<dbReference type="Gene3D" id="1.20.58.80">
    <property type="entry name" value="Phosphotransferase system, lactose/cellobiose-type IIA subunit"/>
    <property type="match status" value="1"/>
</dbReference>
<proteinExistence type="predicted"/>
<dbReference type="InterPro" id="IPR000719">
    <property type="entry name" value="Prot_kinase_dom"/>
</dbReference>
<dbReference type="PROSITE" id="PS50011">
    <property type="entry name" value="PROTEIN_KINASE_DOM"/>
    <property type="match status" value="1"/>
</dbReference>
<dbReference type="SMART" id="SM00220">
    <property type="entry name" value="S_TKc"/>
    <property type="match status" value="1"/>
</dbReference>
<evidence type="ECO:0008006" key="6">
    <source>
        <dbReference type="Google" id="ProtNLM"/>
    </source>
</evidence>
<dbReference type="SMART" id="SM00745">
    <property type="entry name" value="MIT"/>
    <property type="match status" value="1"/>
</dbReference>
<reference evidence="4 5" key="1">
    <citation type="submission" date="2024-08" db="EMBL/GenBank/DDBJ databases">
        <authorList>
            <person name="Will J Nash"/>
            <person name="Angela Man"/>
            <person name="Seanna McTaggart"/>
            <person name="Kendall Baker"/>
            <person name="Tom Barker"/>
            <person name="Leah Catchpole"/>
            <person name="Alex Durrant"/>
            <person name="Karim Gharbi"/>
            <person name="Naomi Irish"/>
            <person name="Gemy Kaithakottil"/>
            <person name="Debby Ku"/>
            <person name="Aaliyah Providence"/>
            <person name="Felix Shaw"/>
            <person name="David Swarbreck"/>
            <person name="Chris Watkins"/>
            <person name="Ann M. McCartney"/>
            <person name="Giulio Formenti"/>
            <person name="Alice Mouton"/>
            <person name="Noel Vella"/>
            <person name="Bjorn M von Reumont"/>
            <person name="Adriana Vella"/>
            <person name="Wilfried Haerty"/>
        </authorList>
    </citation>
    <scope>NUCLEOTIDE SEQUENCE [LARGE SCALE GENOMIC DNA]</scope>
</reference>
<dbReference type="CDD" id="cd06881">
    <property type="entry name" value="PX_SNX15_like"/>
    <property type="match status" value="1"/>
</dbReference>
<feature type="compositionally biased region" description="Basic and acidic residues" evidence="1">
    <location>
        <begin position="662"/>
        <end position="675"/>
    </location>
</feature>
<organism evidence="4 5">
    <name type="scientific">Xylocopa violacea</name>
    <name type="common">Violet carpenter bee</name>
    <name type="synonym">Apis violacea</name>
    <dbReference type="NCBI Taxonomy" id="135666"/>
    <lineage>
        <taxon>Eukaryota</taxon>
        <taxon>Metazoa</taxon>
        <taxon>Ecdysozoa</taxon>
        <taxon>Arthropoda</taxon>
        <taxon>Hexapoda</taxon>
        <taxon>Insecta</taxon>
        <taxon>Pterygota</taxon>
        <taxon>Neoptera</taxon>
        <taxon>Endopterygota</taxon>
        <taxon>Hymenoptera</taxon>
        <taxon>Apocrita</taxon>
        <taxon>Aculeata</taxon>
        <taxon>Apoidea</taxon>
        <taxon>Anthophila</taxon>
        <taxon>Apidae</taxon>
        <taxon>Xylocopa</taxon>
        <taxon>Xylocopa</taxon>
    </lineage>
</organism>
<dbReference type="Pfam" id="PF04212">
    <property type="entry name" value="MIT"/>
    <property type="match status" value="1"/>
</dbReference>
<accession>A0ABP1NIB7</accession>
<dbReference type="InterPro" id="IPR036181">
    <property type="entry name" value="MIT_dom_sf"/>
</dbReference>
<dbReference type="PANTHER" id="PTHR15508">
    <property type="entry name" value="RIBOSOMAL PROTEIN S6 KINASE"/>
    <property type="match status" value="1"/>
</dbReference>
<dbReference type="PANTHER" id="PTHR15508:SF8">
    <property type="entry name" value="LD24550P"/>
    <property type="match status" value="1"/>
</dbReference>
<dbReference type="SMART" id="SM00312">
    <property type="entry name" value="PX"/>
    <property type="match status" value="1"/>
</dbReference>
<dbReference type="EMBL" id="CAXAJV020001290">
    <property type="protein sequence ID" value="CAL7940722.1"/>
    <property type="molecule type" value="Genomic_DNA"/>
</dbReference>
<dbReference type="Pfam" id="PF00069">
    <property type="entry name" value="Pkinase"/>
    <property type="match status" value="1"/>
</dbReference>
<feature type="domain" description="PX" evidence="3">
    <location>
        <begin position="1"/>
        <end position="128"/>
    </location>
</feature>
<name>A0ABP1NIB7_XYLVO</name>
<dbReference type="InterPro" id="IPR051866">
    <property type="entry name" value="Intracell_Sig-Traffick_Protein"/>
</dbReference>
<dbReference type="InterPro" id="IPR036871">
    <property type="entry name" value="PX_dom_sf"/>
</dbReference>
<dbReference type="Proteomes" id="UP001642520">
    <property type="component" value="Unassembled WGS sequence"/>
</dbReference>
<gene>
    <name evidence="4" type="ORF">XYLVIOL_LOCUS4626</name>
</gene>
<dbReference type="PROSITE" id="PS50195">
    <property type="entry name" value="PX"/>
    <property type="match status" value="1"/>
</dbReference>
<keyword evidence="5" id="KW-1185">Reference proteome</keyword>
<evidence type="ECO:0000259" key="3">
    <source>
        <dbReference type="PROSITE" id="PS50195"/>
    </source>
</evidence>
<dbReference type="SUPFAM" id="SSF116846">
    <property type="entry name" value="MIT domain"/>
    <property type="match status" value="1"/>
</dbReference>
<dbReference type="SUPFAM" id="SSF56112">
    <property type="entry name" value="Protein kinase-like (PK-like)"/>
    <property type="match status" value="1"/>
</dbReference>
<feature type="region of interest" description="Disordered" evidence="1">
    <location>
        <begin position="642"/>
        <end position="675"/>
    </location>
</feature>
<evidence type="ECO:0000259" key="2">
    <source>
        <dbReference type="PROSITE" id="PS50011"/>
    </source>
</evidence>
<feature type="domain" description="Protein kinase" evidence="2">
    <location>
        <begin position="572"/>
        <end position="895"/>
    </location>
</feature>
<feature type="compositionally biased region" description="Low complexity" evidence="1">
    <location>
        <begin position="643"/>
        <end position="658"/>
    </location>
</feature>
<dbReference type="InterPro" id="IPR007330">
    <property type="entry name" value="MIT_dom"/>
</dbReference>
<dbReference type="Pfam" id="PF00787">
    <property type="entry name" value="PX"/>
    <property type="match status" value="1"/>
</dbReference>
<comment type="caution">
    <text evidence="4">The sequence shown here is derived from an EMBL/GenBank/DDBJ whole genome shotgun (WGS) entry which is preliminary data.</text>
</comment>
<evidence type="ECO:0000313" key="4">
    <source>
        <dbReference type="EMBL" id="CAL7940722.1"/>
    </source>
</evidence>
<protein>
    <recommendedName>
        <fullName evidence="6">Ribosomal protein S6 kinase delta-1</fullName>
    </recommendedName>
</protein>
<dbReference type="SUPFAM" id="SSF64268">
    <property type="entry name" value="PX domain"/>
    <property type="match status" value="1"/>
</dbReference>
<evidence type="ECO:0000256" key="1">
    <source>
        <dbReference type="SAM" id="MobiDB-lite"/>
    </source>
</evidence>
<evidence type="ECO:0000313" key="5">
    <source>
        <dbReference type="Proteomes" id="UP001642520"/>
    </source>
</evidence>
<dbReference type="InterPro" id="IPR011009">
    <property type="entry name" value="Kinase-like_dom_sf"/>
</dbReference>
<sequence length="912" mass="104922">MAPTRDKWVRRFIIPETTRHKKGFTIYKVTSVVFLKSSHEEISKVSVWKRYNDFKKLHTELNVLYSQSKIKESFPSFPKPKFFGRFEAEVIEERRDCALKLLEFIGKHSYLYSSDIFIKFFETSHADYCLNDCSQSLSSDTSAEEERQIYINSLSNNDTVSQSILQPENIQSSLTNLSVSKNEIKQSQGASESVERTFQQNDLSYKTENEKISMTKNKGICHNLLIEDNDHNKINFNLEDNQLICNKNNNCYKDTNYNLKNENNLTIVQTSNTNTIEGLNSSMNPHDGSDLPQSWPDSSQYILVAAAHMSAAFKHEDLTEYEEAFTQYKMGISSLRSGVESDSNKIRAEIIKGKISKYLERAEKLYNRYLNCNISLMNKPISELQYYKVLKIIDSVMLVKDIRQNCLNIVKAIEKLSSNKESISNYVLRGEIPYMVRLHACVETETSIFLILQHLSRGKLWDFITSHYNSNDKKNCDKIITKNDAENAIDGNGIVLNENDIKNEILGTKFKENLNVISTNTKVQMEIHPLTVEEKYEKYTDVSTTQLLEKAQILLQSVNATLKESNSVANRLRETDVINHHDSTSLLNLKNSIYQSKSYNKVSVDNSDISLEIGSIKKNVKNELIPEKNVITSNYLSQSNITNSRSQCSSTNSSPSNSYRDFNFEEKKSTSSSRDSIKTDDLHFAIEHKNSEQSHSFSKRYKIEIHDQVETNNCCISNDQQIQYNTLLIDSAKSSNIDTEEELWIIPENVIRLWTAEILLALEALHQQEVIIFDLKPDNILLDDNGHVQLTYIIPRHDIDLLKYKYPYSSPELCTFSPMIPLTSAADIWSFGVILYELLVGNKFEARHPGTFQSHSVINIPNKISENAKLLLVNMLKYEPNERMTIPEIKQHPFFRDINWSSLILLTFHQQT</sequence>
<dbReference type="Gene3D" id="3.30.1520.10">
    <property type="entry name" value="Phox-like domain"/>
    <property type="match status" value="1"/>
</dbReference>